<dbReference type="InterPro" id="IPR050316">
    <property type="entry name" value="Tyrosinase/Hemocyanin"/>
</dbReference>
<dbReference type="Pfam" id="PF00264">
    <property type="entry name" value="Tyrosinase"/>
    <property type="match status" value="1"/>
</dbReference>
<organism evidence="4 5">
    <name type="scientific">Phytophthora sojae (strain P6497)</name>
    <name type="common">Soybean stem and root rot agent</name>
    <name type="synonym">Phytophthora megasperma f. sp. glycines</name>
    <dbReference type="NCBI Taxonomy" id="1094619"/>
    <lineage>
        <taxon>Eukaryota</taxon>
        <taxon>Sar</taxon>
        <taxon>Stramenopiles</taxon>
        <taxon>Oomycota</taxon>
        <taxon>Peronosporomycetes</taxon>
        <taxon>Peronosporales</taxon>
        <taxon>Peronosporaceae</taxon>
        <taxon>Phytophthora</taxon>
    </lineage>
</organism>
<keyword evidence="5" id="KW-1185">Reference proteome</keyword>
<dbReference type="InterPro" id="IPR002227">
    <property type="entry name" value="Tyrosinase_Cu-bd"/>
</dbReference>
<evidence type="ECO:0000256" key="1">
    <source>
        <dbReference type="ARBA" id="ARBA00022723"/>
    </source>
</evidence>
<dbReference type="EMBL" id="JH159162">
    <property type="protein sequence ID" value="EGZ07237.1"/>
    <property type="molecule type" value="Genomic_DNA"/>
</dbReference>
<dbReference type="Gene3D" id="1.10.1280.10">
    <property type="entry name" value="Di-copper center containing domain from catechol oxidase"/>
    <property type="match status" value="1"/>
</dbReference>
<dbReference type="SMR" id="G5AB92"/>
<feature type="non-terminal residue" evidence="4">
    <location>
        <position position="231"/>
    </location>
</feature>
<evidence type="ECO:0000313" key="5">
    <source>
        <dbReference type="Proteomes" id="UP000002640"/>
    </source>
</evidence>
<sequence length="231" mass="25590">RIRKDWDMSAPAEKDTYKNAIAAAVDSGDYIKIVEMHTEMRSEMEAHRQCMFVYWHRLFLAVFENMLRGQGPQFACVTVPYFNWIVAAARATAGTCSSFADCMAITEELGGSSNGTEVTLNINGEENFGRCVSEPPLNHFCQLSSLNGTACARCLPRSDWSQAPIPSSTTYASIRQQVFKGKSIGQMSPLVHANLDGTMGTFASPAEPLFWSHHAMIDLLHTIFHKCRVGT</sequence>
<evidence type="ECO:0000313" key="4">
    <source>
        <dbReference type="EMBL" id="EGZ07237.1"/>
    </source>
</evidence>
<evidence type="ECO:0000259" key="3">
    <source>
        <dbReference type="PROSITE" id="PS00497"/>
    </source>
</evidence>
<gene>
    <name evidence="4" type="ORF">PHYSODRAFT_461742</name>
</gene>
<dbReference type="PROSITE" id="PS00497">
    <property type="entry name" value="TYROSINASE_1"/>
    <property type="match status" value="1"/>
</dbReference>
<keyword evidence="1" id="KW-0479">Metal-binding</keyword>
<dbReference type="SUPFAM" id="SSF48056">
    <property type="entry name" value="Di-copper centre-containing domain"/>
    <property type="match status" value="1"/>
</dbReference>
<keyword evidence="2" id="KW-0186">Copper</keyword>
<dbReference type="Proteomes" id="UP000002640">
    <property type="component" value="Unassembled WGS sequence"/>
</dbReference>
<feature type="non-terminal residue" evidence="4">
    <location>
        <position position="1"/>
    </location>
</feature>
<dbReference type="PANTHER" id="PTHR11474">
    <property type="entry name" value="TYROSINASE FAMILY MEMBER"/>
    <property type="match status" value="1"/>
</dbReference>
<evidence type="ECO:0000256" key="2">
    <source>
        <dbReference type="ARBA" id="ARBA00023008"/>
    </source>
</evidence>
<feature type="domain" description="Tyrosinase copper-binding" evidence="3">
    <location>
        <begin position="47"/>
        <end position="64"/>
    </location>
</feature>
<dbReference type="RefSeq" id="XP_009536803.1">
    <property type="nucleotide sequence ID" value="XM_009538508.1"/>
</dbReference>
<dbReference type="PANTHER" id="PTHR11474:SF126">
    <property type="entry name" value="TYROSINASE-LIKE PROTEIN TYR-1-RELATED"/>
    <property type="match status" value="1"/>
</dbReference>
<proteinExistence type="predicted"/>
<dbReference type="PRINTS" id="PR00092">
    <property type="entry name" value="TYROSINASE"/>
</dbReference>
<dbReference type="InParanoid" id="G5AB92"/>
<dbReference type="OMA" id="ACARCLP"/>
<dbReference type="GO" id="GO:0046872">
    <property type="term" value="F:metal ion binding"/>
    <property type="evidence" value="ECO:0007669"/>
    <property type="project" value="UniProtKB-KW"/>
</dbReference>
<accession>G5AB92</accession>
<name>G5AB92_PHYSP</name>
<reference evidence="4 5" key="1">
    <citation type="journal article" date="2006" name="Science">
        <title>Phytophthora genome sequences uncover evolutionary origins and mechanisms of pathogenesis.</title>
        <authorList>
            <person name="Tyler B.M."/>
            <person name="Tripathy S."/>
            <person name="Zhang X."/>
            <person name="Dehal P."/>
            <person name="Jiang R.H."/>
            <person name="Aerts A."/>
            <person name="Arredondo F.D."/>
            <person name="Baxter L."/>
            <person name="Bensasson D."/>
            <person name="Beynon J.L."/>
            <person name="Chapman J."/>
            <person name="Damasceno C.M."/>
            <person name="Dorrance A.E."/>
            <person name="Dou D."/>
            <person name="Dickerman A.W."/>
            <person name="Dubchak I.L."/>
            <person name="Garbelotto M."/>
            <person name="Gijzen M."/>
            <person name="Gordon S.G."/>
            <person name="Govers F."/>
            <person name="Grunwald N.J."/>
            <person name="Huang W."/>
            <person name="Ivors K.L."/>
            <person name="Jones R.W."/>
            <person name="Kamoun S."/>
            <person name="Krampis K."/>
            <person name="Lamour K.H."/>
            <person name="Lee M.K."/>
            <person name="McDonald W.H."/>
            <person name="Medina M."/>
            <person name="Meijer H.J."/>
            <person name="Nordberg E.K."/>
            <person name="Maclean D.J."/>
            <person name="Ospina-Giraldo M.D."/>
            <person name="Morris P.F."/>
            <person name="Phuntumart V."/>
            <person name="Putnam N.H."/>
            <person name="Rash S."/>
            <person name="Rose J.K."/>
            <person name="Sakihama Y."/>
            <person name="Salamov A.A."/>
            <person name="Savidor A."/>
            <person name="Scheuring C.F."/>
            <person name="Smith B.M."/>
            <person name="Sobral B.W."/>
            <person name="Terry A."/>
            <person name="Torto-Alalibo T.A."/>
            <person name="Win J."/>
            <person name="Xu Z."/>
            <person name="Zhang H."/>
            <person name="Grigoriev I.V."/>
            <person name="Rokhsar D.S."/>
            <person name="Boore J.L."/>
        </authorList>
    </citation>
    <scope>NUCLEOTIDE SEQUENCE [LARGE SCALE GENOMIC DNA]</scope>
    <source>
        <strain evidence="4 5">P6497</strain>
    </source>
</reference>
<dbReference type="InterPro" id="IPR008922">
    <property type="entry name" value="Di-copper_centre_dom_sf"/>
</dbReference>
<dbReference type="GO" id="GO:0016491">
    <property type="term" value="F:oxidoreductase activity"/>
    <property type="evidence" value="ECO:0007669"/>
    <property type="project" value="InterPro"/>
</dbReference>
<protein>
    <recommendedName>
        <fullName evidence="3">Tyrosinase copper-binding domain-containing protein</fullName>
    </recommendedName>
</protein>
<dbReference type="GeneID" id="20653271"/>
<dbReference type="AlphaFoldDB" id="G5AB92"/>
<dbReference type="KEGG" id="psoj:PHYSODRAFT_461742"/>